<evidence type="ECO:0000313" key="1">
    <source>
        <dbReference type="EMBL" id="CAM9718787.1"/>
    </source>
</evidence>
<gene>
    <name evidence="1" type="ORF">MRATA1EN22A_LOCUS6473</name>
</gene>
<reference evidence="1" key="1">
    <citation type="submission" date="2023-05" db="EMBL/GenBank/DDBJ databases">
        <authorList>
            <consortium name="ELIXIR-Norway"/>
        </authorList>
    </citation>
    <scope>NUCLEOTIDE SEQUENCE</scope>
</reference>
<accession>A0AC59YIC8</accession>
<name>A0AC59YIC8_RANTA</name>
<dbReference type="Proteomes" id="UP001162501">
    <property type="component" value="Chromosome 16"/>
</dbReference>
<evidence type="ECO:0000313" key="2">
    <source>
        <dbReference type="Proteomes" id="UP001162501"/>
    </source>
</evidence>
<proteinExistence type="predicted"/>
<reference evidence="1" key="2">
    <citation type="submission" date="2025-03" db="EMBL/GenBank/DDBJ databases">
        <authorList>
            <consortium name="ELIXIR-Norway"/>
            <consortium name="Elixir Norway"/>
        </authorList>
    </citation>
    <scope>NUCLEOTIDE SEQUENCE</scope>
</reference>
<protein>
    <submittedName>
        <fullName evidence="1">Uncharacterized protein</fullName>
    </submittedName>
</protein>
<dbReference type="EMBL" id="OX596100">
    <property type="protein sequence ID" value="CAM9718787.1"/>
    <property type="molecule type" value="Genomic_DNA"/>
</dbReference>
<sequence>MQAGFSIPLDLAPSTPSRSPRTSFAPSALPCLLGAPLPQKLSASSPGGSFRSAAREQGAAPLAIASCGASAADPARARRGARSGGGSGGAQPAGGCQRRCGPPGPPPTAERPDRIADAGPSSPSRAAVLPPAPGLPGPRRRGERSSRALRAGRLPRLRAGPERGPARSSSLCLPLPLSAAPRVPRGWGFPSRSTPPPPPGPSPPPPAPMYVSPRAVPARPPARPPTFPPLQRGLAELRTRAALLKVSLSQHPRRPASDTGARGLRAPFSIPSPGRPGLRYPDAAAAATARGDLRTGRRQEEGCAAPAQSVSPAARPDPGLPAPGAPAVSPSVWD</sequence>
<organism evidence="1 2">
    <name type="scientific">Rangifer tarandus platyrhynchus</name>
    <name type="common">Svalbard reindeer</name>
    <dbReference type="NCBI Taxonomy" id="3082113"/>
    <lineage>
        <taxon>Eukaryota</taxon>
        <taxon>Metazoa</taxon>
        <taxon>Chordata</taxon>
        <taxon>Craniata</taxon>
        <taxon>Vertebrata</taxon>
        <taxon>Euteleostomi</taxon>
        <taxon>Mammalia</taxon>
        <taxon>Eutheria</taxon>
        <taxon>Laurasiatheria</taxon>
        <taxon>Artiodactyla</taxon>
        <taxon>Ruminantia</taxon>
        <taxon>Pecora</taxon>
        <taxon>Cervidae</taxon>
        <taxon>Odocoileinae</taxon>
        <taxon>Rangifer</taxon>
    </lineage>
</organism>